<evidence type="ECO:0000259" key="3">
    <source>
        <dbReference type="Pfam" id="PF20434"/>
    </source>
</evidence>
<evidence type="ECO:0000256" key="2">
    <source>
        <dbReference type="SAM" id="SignalP"/>
    </source>
</evidence>
<feature type="compositionally biased region" description="Gly residues" evidence="1">
    <location>
        <begin position="138"/>
        <end position="163"/>
    </location>
</feature>
<dbReference type="GO" id="GO:0016787">
    <property type="term" value="F:hydrolase activity"/>
    <property type="evidence" value="ECO:0007669"/>
    <property type="project" value="UniProtKB-KW"/>
</dbReference>
<reference evidence="5" key="1">
    <citation type="submission" date="2023-07" db="EMBL/GenBank/DDBJ databases">
        <title>Dyadobacter sp. nov 'subterranea' isolated from contaminted grondwater.</title>
        <authorList>
            <person name="Szabo I."/>
            <person name="Al-Omari J."/>
            <person name="Szerdahelyi S.G."/>
            <person name="Rado J."/>
        </authorList>
    </citation>
    <scope>NUCLEOTIDE SEQUENCE [LARGE SCALE GENOMIC DNA]</scope>
    <source>
        <strain evidence="5">UP-52</strain>
    </source>
</reference>
<dbReference type="InterPro" id="IPR049492">
    <property type="entry name" value="BD-FAE-like_dom"/>
</dbReference>
<dbReference type="Gene3D" id="3.40.50.1820">
    <property type="entry name" value="alpha/beta hydrolase"/>
    <property type="match status" value="1"/>
</dbReference>
<sequence length="536" mass="57120">MFKGKVVRAIMLISTWAATAVSAQNTESLSFPKDQFTIETKIVKTSNGEKKVTYKSYMHIPYVANPVDKDYQSMNVSVPTQVDGIRIETSNAPILFVIGVGGYMSVNNAKGGGFGPGGPGGAGPGGMRPNGPPPGAGGPPMNGGAPGGRTAGSAGPIGGGPGGNSKTSGKADLALAAGYVVVTPGCRGRDNVTSDGKYYGKAPAAIVDLKAAVRYIRHNKGVLPGNTDRIVSTGVSAGGAMSALLGASGNSPLYDTYLKEIGAADADDNIFATAAFCPITDLEHADGAYEWMYGAFPVGTSGLVDQQISKELRALYGQYQASLNLKGKENFGTITADNYAQYLLKSALIPSANKYLKNLTEEKRRQYLENNKWITWKNGAVNFSFADFVAHVGRMKSMPAFDNFDLTSAETIEFGNKTVNARHFTDYSLQHTAGNKTVKVDEEVTLAVHLLNAMYFIGQKNEGCVKYWWLRQGTSDAHTSQTVMANLAACLENNQKEVDSALYWDAGHGADQDPEEFITWMGKISGFSKKTDAVKK</sequence>
<dbReference type="NCBIfam" id="NF041556">
    <property type="entry name" value="tannase_B"/>
    <property type="match status" value="1"/>
</dbReference>
<dbReference type="SUPFAM" id="SSF53474">
    <property type="entry name" value="alpha/beta-Hydrolases"/>
    <property type="match status" value="1"/>
</dbReference>
<keyword evidence="2" id="KW-0732">Signal</keyword>
<feature type="compositionally biased region" description="Gly residues" evidence="1">
    <location>
        <begin position="115"/>
        <end position="128"/>
    </location>
</feature>
<evidence type="ECO:0000313" key="4">
    <source>
        <dbReference type="EMBL" id="MBE9463946.1"/>
    </source>
</evidence>
<dbReference type="InterPro" id="IPR029058">
    <property type="entry name" value="AB_hydrolase_fold"/>
</dbReference>
<feature type="domain" description="BD-FAE-like" evidence="3">
    <location>
        <begin position="176"/>
        <end position="287"/>
    </location>
</feature>
<dbReference type="EMBL" id="JACYGY010000001">
    <property type="protein sequence ID" value="MBE9463946.1"/>
    <property type="molecule type" value="Genomic_DNA"/>
</dbReference>
<keyword evidence="4" id="KW-0378">Hydrolase</keyword>
<dbReference type="Pfam" id="PF20434">
    <property type="entry name" value="BD-FAE"/>
    <property type="match status" value="1"/>
</dbReference>
<feature type="chain" id="PRO_5045833709" evidence="2">
    <location>
        <begin position="24"/>
        <end position="536"/>
    </location>
</feature>
<evidence type="ECO:0000313" key="5">
    <source>
        <dbReference type="Proteomes" id="UP000634134"/>
    </source>
</evidence>
<gene>
    <name evidence="4" type="ORF">IEE83_18845</name>
</gene>
<accession>A0ABR9WEL9</accession>
<keyword evidence="5" id="KW-1185">Reference proteome</keyword>
<feature type="region of interest" description="Disordered" evidence="1">
    <location>
        <begin position="115"/>
        <end position="168"/>
    </location>
</feature>
<feature type="signal peptide" evidence="2">
    <location>
        <begin position="1"/>
        <end position="23"/>
    </location>
</feature>
<name>A0ABR9WEL9_9BACT</name>
<proteinExistence type="predicted"/>
<comment type="caution">
    <text evidence="4">The sequence shown here is derived from an EMBL/GenBank/DDBJ whole genome shotgun (WGS) entry which is preliminary data.</text>
</comment>
<organism evidence="4 5">
    <name type="scientific">Dyadobacter subterraneus</name>
    <dbReference type="NCBI Taxonomy" id="2773304"/>
    <lineage>
        <taxon>Bacteria</taxon>
        <taxon>Pseudomonadati</taxon>
        <taxon>Bacteroidota</taxon>
        <taxon>Cytophagia</taxon>
        <taxon>Cytophagales</taxon>
        <taxon>Spirosomataceae</taxon>
        <taxon>Dyadobacter</taxon>
    </lineage>
</organism>
<dbReference type="InterPro" id="IPR048124">
    <property type="entry name" value="Tannase_B"/>
</dbReference>
<protein>
    <submittedName>
        <fullName evidence="4">Alpha/beta hydrolase</fullName>
    </submittedName>
</protein>
<dbReference type="Proteomes" id="UP000634134">
    <property type="component" value="Unassembled WGS sequence"/>
</dbReference>
<evidence type="ECO:0000256" key="1">
    <source>
        <dbReference type="SAM" id="MobiDB-lite"/>
    </source>
</evidence>